<organism evidence="2 3">
    <name type="scientific">Corynespora cassiicola Philippines</name>
    <dbReference type="NCBI Taxonomy" id="1448308"/>
    <lineage>
        <taxon>Eukaryota</taxon>
        <taxon>Fungi</taxon>
        <taxon>Dikarya</taxon>
        <taxon>Ascomycota</taxon>
        <taxon>Pezizomycotina</taxon>
        <taxon>Dothideomycetes</taxon>
        <taxon>Pleosporomycetidae</taxon>
        <taxon>Pleosporales</taxon>
        <taxon>Corynesporascaceae</taxon>
        <taxon>Corynespora</taxon>
    </lineage>
</organism>
<dbReference type="Proteomes" id="UP000240883">
    <property type="component" value="Unassembled WGS sequence"/>
</dbReference>
<sequence length="362" mass="40896">MDTDSDAYSATDSPIPLTRAANDRRLHQAINYLHAEGGSDPAPLFVDRVQKIDDAIIHEYPELGLDYNPRLYARLQSMVDEVQDDFQRIREEVMSEQYSTDEGEDEDEDESVDYDVPVPEEVLYRNLSVGSMPAVTRNTLRDKGKGRAQEAREPDVPLAEVRKRQWIYGGPHNEVEEWFKELPPSLPFGETLYMQEWESMKIDYDLRESAQKASNGDYTAVKTNVPYGAPEASSRFQQRDFFDSGSRFKLPHASPIDRARFGFQVSPLEALVKDFNEGSYAHARQKDYAPRVFLTKIDVNSPQNQTMAAGTAVGKAKAAVIDITSSSSDSESSEDDSFEEEYTSPGKSPLAMNDIQCRTQKY</sequence>
<feature type="compositionally biased region" description="Acidic residues" evidence="1">
    <location>
        <begin position="331"/>
        <end position="342"/>
    </location>
</feature>
<feature type="compositionally biased region" description="Low complexity" evidence="1">
    <location>
        <begin position="1"/>
        <end position="13"/>
    </location>
</feature>
<proteinExistence type="predicted"/>
<evidence type="ECO:0000313" key="2">
    <source>
        <dbReference type="EMBL" id="PSN63139.1"/>
    </source>
</evidence>
<dbReference type="STRING" id="1448308.A0A2T2NCN5"/>
<feature type="region of interest" description="Disordered" evidence="1">
    <location>
        <begin position="1"/>
        <end position="20"/>
    </location>
</feature>
<name>A0A2T2NCN5_CORCC</name>
<evidence type="ECO:0000313" key="3">
    <source>
        <dbReference type="Proteomes" id="UP000240883"/>
    </source>
</evidence>
<protein>
    <submittedName>
        <fullName evidence="2">Uncharacterized protein</fullName>
    </submittedName>
</protein>
<accession>A0A2T2NCN5</accession>
<dbReference type="AlphaFoldDB" id="A0A2T2NCN5"/>
<keyword evidence="3" id="KW-1185">Reference proteome</keyword>
<feature type="region of interest" description="Disordered" evidence="1">
    <location>
        <begin position="324"/>
        <end position="362"/>
    </location>
</feature>
<evidence type="ECO:0000256" key="1">
    <source>
        <dbReference type="SAM" id="MobiDB-lite"/>
    </source>
</evidence>
<dbReference type="EMBL" id="KZ678140">
    <property type="protein sequence ID" value="PSN63139.1"/>
    <property type="molecule type" value="Genomic_DNA"/>
</dbReference>
<gene>
    <name evidence="2" type="ORF">BS50DRAFT_104940</name>
</gene>
<reference evidence="2 3" key="1">
    <citation type="journal article" date="2018" name="Front. Microbiol.">
        <title>Genome-Wide Analysis of Corynespora cassiicola Leaf Fall Disease Putative Effectors.</title>
        <authorList>
            <person name="Lopez D."/>
            <person name="Ribeiro S."/>
            <person name="Label P."/>
            <person name="Fumanal B."/>
            <person name="Venisse J.S."/>
            <person name="Kohler A."/>
            <person name="de Oliveira R.R."/>
            <person name="Labutti K."/>
            <person name="Lipzen A."/>
            <person name="Lail K."/>
            <person name="Bauer D."/>
            <person name="Ohm R.A."/>
            <person name="Barry K.W."/>
            <person name="Spatafora J."/>
            <person name="Grigoriev I.V."/>
            <person name="Martin F.M."/>
            <person name="Pujade-Renaud V."/>
        </authorList>
    </citation>
    <scope>NUCLEOTIDE SEQUENCE [LARGE SCALE GENOMIC DNA]</scope>
    <source>
        <strain evidence="2 3">Philippines</strain>
    </source>
</reference>
<dbReference type="OrthoDB" id="3779124at2759"/>